<accession>A0A8J4Q3Y6</accession>
<evidence type="ECO:0000256" key="1">
    <source>
        <dbReference type="ARBA" id="ARBA00022441"/>
    </source>
</evidence>
<evidence type="ECO:0000313" key="6">
    <source>
        <dbReference type="Proteomes" id="UP000695562"/>
    </source>
</evidence>
<organism evidence="5 6">
    <name type="scientific">Polysphondylium violaceum</name>
    <dbReference type="NCBI Taxonomy" id="133409"/>
    <lineage>
        <taxon>Eukaryota</taxon>
        <taxon>Amoebozoa</taxon>
        <taxon>Evosea</taxon>
        <taxon>Eumycetozoa</taxon>
        <taxon>Dictyostelia</taxon>
        <taxon>Dictyosteliales</taxon>
        <taxon>Dictyosteliaceae</taxon>
        <taxon>Polysphondylium</taxon>
    </lineage>
</organism>
<keyword evidence="2" id="KW-0677">Repeat</keyword>
<dbReference type="EMBL" id="AJWJ01000007">
    <property type="protein sequence ID" value="KAF2078325.1"/>
    <property type="molecule type" value="Genomic_DNA"/>
</dbReference>
<dbReference type="Gene3D" id="2.120.10.80">
    <property type="entry name" value="Kelch-type beta propeller"/>
    <property type="match status" value="2"/>
</dbReference>
<feature type="domain" description="F-box" evidence="4">
    <location>
        <begin position="21"/>
        <end position="67"/>
    </location>
</feature>
<reference evidence="5" key="1">
    <citation type="submission" date="2020-01" db="EMBL/GenBank/DDBJ databases">
        <title>Development of genomics and gene disruption for Polysphondylium violaceum indicates a role for the polyketide synthase stlB in stalk morphogenesis.</title>
        <authorList>
            <person name="Narita B."/>
            <person name="Kawabe Y."/>
            <person name="Kin K."/>
            <person name="Saito T."/>
            <person name="Gibbs R."/>
            <person name="Kuspa A."/>
            <person name="Muzny D."/>
            <person name="Queller D."/>
            <person name="Richards S."/>
            <person name="Strassman J."/>
            <person name="Sucgang R."/>
            <person name="Worley K."/>
            <person name="Schaap P."/>
        </authorList>
    </citation>
    <scope>NUCLEOTIDE SEQUENCE</scope>
    <source>
        <strain evidence="5">QSvi11</strain>
    </source>
</reference>
<gene>
    <name evidence="5" type="ORF">CYY_000417</name>
</gene>
<feature type="region of interest" description="Disordered" evidence="3">
    <location>
        <begin position="426"/>
        <end position="501"/>
    </location>
</feature>
<evidence type="ECO:0000259" key="4">
    <source>
        <dbReference type="PROSITE" id="PS50181"/>
    </source>
</evidence>
<keyword evidence="1" id="KW-0880">Kelch repeat</keyword>
<sequence>MEDISFSDLNLYQHYYYYQNSVGLLHLPQEVILEILSNLDANDIKSIFFTNQFLSMLCKENKIWKAICKRKWNSSPIFKRRLVSNWSKYYNEKMSIIQNTGMYWSNITPKGHVPSPRYQNTSSVIDNYIYYIGGQERSDLRFNDIYRLDTDTHHFEKIFPSGDLPPNFARHSAAVIGKRIYTFGGFDGFRKHYGLGMYDTESNIWQYIYNVSGDVPHPRTNHASCAIGDQLYVFGGMYKDPEESLIFLNDLYRLDTNTLVWTRLDGQGDVPPPKCGHRLFNFAGKLLLFGGGYGGNWDKKYNEIHIFDPSNNTWLKADVKGELPVSTFAICFPMGPFLFVFGGQAMTNDCLTNDLYMLDTINMEWSKVEVSFPPIPRDMGSGSIVGNTFYLFGGFCGVPLNSLCSLNFKKKIEDFYAIVPYDGSSTPPPPPPFSLSGPSSPPLQPQQPSINNSPTFDNTNNTNNNNNNNNTFDLNNSHNNEQENDNSNNNNRFQRFLTSFK</sequence>
<dbReference type="InterPro" id="IPR015915">
    <property type="entry name" value="Kelch-typ_b-propeller"/>
</dbReference>
<dbReference type="SUPFAM" id="SSF81383">
    <property type="entry name" value="F-box domain"/>
    <property type="match status" value="1"/>
</dbReference>
<dbReference type="Pfam" id="PF24681">
    <property type="entry name" value="Kelch_KLHDC2_KLHL20_DRC7"/>
    <property type="match status" value="1"/>
</dbReference>
<dbReference type="PROSITE" id="PS50181">
    <property type="entry name" value="FBOX"/>
    <property type="match status" value="1"/>
</dbReference>
<dbReference type="InterPro" id="IPR036047">
    <property type="entry name" value="F-box-like_dom_sf"/>
</dbReference>
<keyword evidence="6" id="KW-1185">Reference proteome</keyword>
<evidence type="ECO:0000256" key="2">
    <source>
        <dbReference type="ARBA" id="ARBA00022737"/>
    </source>
</evidence>
<dbReference type="SUPFAM" id="SSF117281">
    <property type="entry name" value="Kelch motif"/>
    <property type="match status" value="1"/>
</dbReference>
<dbReference type="AlphaFoldDB" id="A0A8J4Q3Y6"/>
<feature type="compositionally biased region" description="Low complexity" evidence="3">
    <location>
        <begin position="446"/>
        <end position="501"/>
    </location>
</feature>
<feature type="compositionally biased region" description="Pro residues" evidence="3">
    <location>
        <begin position="426"/>
        <end position="445"/>
    </location>
</feature>
<dbReference type="Proteomes" id="UP000695562">
    <property type="component" value="Unassembled WGS sequence"/>
</dbReference>
<dbReference type="PANTHER" id="PTHR46093">
    <property type="entry name" value="ACYL-COA-BINDING DOMAIN-CONTAINING PROTEIN 5"/>
    <property type="match status" value="1"/>
</dbReference>
<evidence type="ECO:0000256" key="3">
    <source>
        <dbReference type="SAM" id="MobiDB-lite"/>
    </source>
</evidence>
<proteinExistence type="predicted"/>
<dbReference type="OrthoDB" id="10250130at2759"/>
<protein>
    <recommendedName>
        <fullName evidence="4">F-box domain-containing protein</fullName>
    </recommendedName>
</protein>
<evidence type="ECO:0000313" key="5">
    <source>
        <dbReference type="EMBL" id="KAF2078325.1"/>
    </source>
</evidence>
<dbReference type="PANTHER" id="PTHR46093:SF18">
    <property type="entry name" value="FIBRONECTIN TYPE-III DOMAIN-CONTAINING PROTEIN"/>
    <property type="match status" value="1"/>
</dbReference>
<dbReference type="InterPro" id="IPR001810">
    <property type="entry name" value="F-box_dom"/>
</dbReference>
<name>A0A8J4Q3Y6_9MYCE</name>
<comment type="caution">
    <text evidence="5">The sequence shown here is derived from an EMBL/GenBank/DDBJ whole genome shotgun (WGS) entry which is preliminary data.</text>
</comment>